<keyword evidence="2" id="KW-1185">Reference proteome</keyword>
<dbReference type="Proteomes" id="UP000051223">
    <property type="component" value="Unassembled WGS sequence"/>
</dbReference>
<dbReference type="EMBL" id="AZGI01000006">
    <property type="protein sequence ID" value="KRM40820.1"/>
    <property type="molecule type" value="Genomic_DNA"/>
</dbReference>
<dbReference type="AlphaFoldDB" id="A0A0R1YIU2"/>
<protein>
    <submittedName>
        <fullName evidence="1">Uncharacterized protein</fullName>
    </submittedName>
</protein>
<dbReference type="RefSeq" id="WP_025080248.1">
    <property type="nucleotide sequence ID" value="NZ_AZGI01000006.1"/>
</dbReference>
<comment type="caution">
    <text evidence="1">The sequence shown here is derived from an EMBL/GenBank/DDBJ whole genome shotgun (WGS) entry which is preliminary data.</text>
</comment>
<organism evidence="1 2">
    <name type="scientific">Lactobacillus hamsteri DSM 5661 = JCM 6256</name>
    <dbReference type="NCBI Taxonomy" id="1423754"/>
    <lineage>
        <taxon>Bacteria</taxon>
        <taxon>Bacillati</taxon>
        <taxon>Bacillota</taxon>
        <taxon>Bacilli</taxon>
        <taxon>Lactobacillales</taxon>
        <taxon>Lactobacillaceae</taxon>
        <taxon>Lactobacillus</taxon>
    </lineage>
</organism>
<evidence type="ECO:0000313" key="2">
    <source>
        <dbReference type="Proteomes" id="UP000051223"/>
    </source>
</evidence>
<evidence type="ECO:0000313" key="1">
    <source>
        <dbReference type="EMBL" id="KRM40820.1"/>
    </source>
</evidence>
<gene>
    <name evidence="1" type="ORF">FC39_GL000015</name>
</gene>
<dbReference type="STRING" id="1423754.FC39_GL000015"/>
<accession>A0A0R1YIU2</accession>
<sequence>MNNFKKNISLIIATLLVVFSALSICSIHSNKVEAVSLVTKYGRGSKFTIPKSMRGTWVSKAKRSTYKKIKLTAHTVTLTPQKKHDGESYTGKWNLYYMNEKYFDKAYHTNIEVKANKYANKHRWVGARKDGSKEIFFKLGWLLDVEGSFVLRQNTKNTIRYLNPEFEGNYYRK</sequence>
<reference evidence="1 2" key="1">
    <citation type="journal article" date="2015" name="Genome Announc.">
        <title>Expanding the biotechnology potential of lactobacilli through comparative genomics of 213 strains and associated genera.</title>
        <authorList>
            <person name="Sun Z."/>
            <person name="Harris H.M."/>
            <person name="McCann A."/>
            <person name="Guo C."/>
            <person name="Argimon S."/>
            <person name="Zhang W."/>
            <person name="Yang X."/>
            <person name="Jeffery I.B."/>
            <person name="Cooney J.C."/>
            <person name="Kagawa T.F."/>
            <person name="Liu W."/>
            <person name="Song Y."/>
            <person name="Salvetti E."/>
            <person name="Wrobel A."/>
            <person name="Rasinkangas P."/>
            <person name="Parkhill J."/>
            <person name="Rea M.C."/>
            <person name="O'Sullivan O."/>
            <person name="Ritari J."/>
            <person name="Douillard F.P."/>
            <person name="Paul Ross R."/>
            <person name="Yang R."/>
            <person name="Briner A.E."/>
            <person name="Felis G.E."/>
            <person name="de Vos W.M."/>
            <person name="Barrangou R."/>
            <person name="Klaenhammer T.R."/>
            <person name="Caufield P.W."/>
            <person name="Cui Y."/>
            <person name="Zhang H."/>
            <person name="O'Toole P.W."/>
        </authorList>
    </citation>
    <scope>NUCLEOTIDE SEQUENCE [LARGE SCALE GENOMIC DNA]</scope>
    <source>
        <strain evidence="1 2">DSM 5661</strain>
    </source>
</reference>
<name>A0A0R1YIU2_9LACO</name>
<dbReference type="OrthoDB" id="2293239at2"/>
<dbReference type="PATRIC" id="fig|1423754.3.peg.15"/>
<proteinExistence type="predicted"/>